<evidence type="ECO:0000256" key="5">
    <source>
        <dbReference type="ARBA" id="ARBA00023242"/>
    </source>
</evidence>
<dbReference type="Gene3D" id="1.10.287.4070">
    <property type="match status" value="1"/>
</dbReference>
<protein>
    <recommendedName>
        <fullName evidence="3">Nucleolar protein 58</fullName>
    </recommendedName>
</protein>
<dbReference type="FunFam" id="1.10.287.4070:FF:000001">
    <property type="entry name" value="Probable Nucleolar protein 58"/>
    <property type="match status" value="1"/>
</dbReference>
<keyword evidence="5" id="KW-0539">Nucleus</keyword>
<feature type="compositionally biased region" description="Basic residues" evidence="8">
    <location>
        <begin position="534"/>
        <end position="545"/>
    </location>
</feature>
<comment type="function">
    <text evidence="7">Required for pre-18S rRNA processing. May bind microtubules.</text>
</comment>
<evidence type="ECO:0000313" key="11">
    <source>
        <dbReference type="Proteomes" id="UP000708148"/>
    </source>
</evidence>
<gene>
    <name evidence="10" type="ORF">OSTQU699_LOCUS5121</name>
</gene>
<keyword evidence="6" id="KW-0687">Ribonucleoprotein</keyword>
<evidence type="ECO:0000256" key="1">
    <source>
        <dbReference type="ARBA" id="ARBA00004604"/>
    </source>
</evidence>
<dbReference type="EMBL" id="CAJHUC010001107">
    <property type="protein sequence ID" value="CAD7699762.1"/>
    <property type="molecule type" value="Genomic_DNA"/>
</dbReference>
<keyword evidence="4" id="KW-0690">Ribosome biogenesis</keyword>
<comment type="subcellular location">
    <subcellularLocation>
        <location evidence="1">Nucleus</location>
        <location evidence="1">Nucleolus</location>
    </subcellularLocation>
</comment>
<reference evidence="10" key="1">
    <citation type="submission" date="2020-12" db="EMBL/GenBank/DDBJ databases">
        <authorList>
            <person name="Iha C."/>
        </authorList>
    </citation>
    <scope>NUCLEOTIDE SEQUENCE</scope>
</reference>
<dbReference type="InterPro" id="IPR012976">
    <property type="entry name" value="NOSIC"/>
</dbReference>
<evidence type="ECO:0000256" key="8">
    <source>
        <dbReference type="SAM" id="MobiDB-lite"/>
    </source>
</evidence>
<dbReference type="InterPro" id="IPR036070">
    <property type="entry name" value="Nop_dom_sf"/>
</dbReference>
<feature type="compositionally biased region" description="Basic residues" evidence="8">
    <location>
        <begin position="507"/>
        <end position="516"/>
    </location>
</feature>
<dbReference type="Pfam" id="PF08156">
    <property type="entry name" value="NOP5NT"/>
    <property type="match status" value="1"/>
</dbReference>
<dbReference type="PROSITE" id="PS51358">
    <property type="entry name" value="NOP"/>
    <property type="match status" value="1"/>
</dbReference>
<comment type="similarity">
    <text evidence="2">Belongs to the NOP5/NOP56 family.</text>
</comment>
<evidence type="ECO:0000256" key="7">
    <source>
        <dbReference type="ARBA" id="ARBA00024837"/>
    </source>
</evidence>
<dbReference type="Pfam" id="PF01798">
    <property type="entry name" value="Nop"/>
    <property type="match status" value="1"/>
</dbReference>
<accession>A0A8S1IXC3</accession>
<feature type="domain" description="Nop" evidence="9">
    <location>
        <begin position="278"/>
        <end position="396"/>
    </location>
</feature>
<proteinExistence type="inferred from homology"/>
<dbReference type="InterPro" id="IPR042239">
    <property type="entry name" value="Nop_C"/>
</dbReference>
<dbReference type="PANTHER" id="PTHR10894:SF1">
    <property type="entry name" value="NUCLEOLAR PROTEIN 58"/>
    <property type="match status" value="1"/>
</dbReference>
<dbReference type="GO" id="GO:0030515">
    <property type="term" value="F:snoRNA binding"/>
    <property type="evidence" value="ECO:0007669"/>
    <property type="project" value="InterPro"/>
</dbReference>
<evidence type="ECO:0000256" key="6">
    <source>
        <dbReference type="ARBA" id="ARBA00023274"/>
    </source>
</evidence>
<feature type="region of interest" description="Disordered" evidence="8">
    <location>
        <begin position="444"/>
        <end position="545"/>
    </location>
</feature>
<dbReference type="GO" id="GO:0042254">
    <property type="term" value="P:ribosome biogenesis"/>
    <property type="evidence" value="ECO:0007669"/>
    <property type="project" value="UniProtKB-KW"/>
</dbReference>
<organism evidence="10 11">
    <name type="scientific">Ostreobium quekettii</name>
    <dbReference type="NCBI Taxonomy" id="121088"/>
    <lineage>
        <taxon>Eukaryota</taxon>
        <taxon>Viridiplantae</taxon>
        <taxon>Chlorophyta</taxon>
        <taxon>core chlorophytes</taxon>
        <taxon>Ulvophyceae</taxon>
        <taxon>TCBD clade</taxon>
        <taxon>Bryopsidales</taxon>
        <taxon>Ostreobineae</taxon>
        <taxon>Ostreobiaceae</taxon>
        <taxon>Ostreobium</taxon>
    </lineage>
</organism>
<evidence type="ECO:0000256" key="2">
    <source>
        <dbReference type="ARBA" id="ARBA00009211"/>
    </source>
</evidence>
<dbReference type="AlphaFoldDB" id="A0A8S1IXC3"/>
<dbReference type="SMART" id="SM00931">
    <property type="entry name" value="NOSIC"/>
    <property type="match status" value="1"/>
</dbReference>
<dbReference type="Gene3D" id="1.10.246.90">
    <property type="entry name" value="Nop domain"/>
    <property type="match status" value="1"/>
</dbReference>
<dbReference type="FunFam" id="1.10.246.90:FF:000003">
    <property type="entry name" value="Nucleolar protein 58"/>
    <property type="match status" value="1"/>
</dbReference>
<dbReference type="GO" id="GO:0031428">
    <property type="term" value="C:box C/D methylation guide snoRNP complex"/>
    <property type="evidence" value="ECO:0007669"/>
    <property type="project" value="InterPro"/>
</dbReference>
<dbReference type="GO" id="GO:0032040">
    <property type="term" value="C:small-subunit processome"/>
    <property type="evidence" value="ECO:0007669"/>
    <property type="project" value="InterPro"/>
</dbReference>
<evidence type="ECO:0000256" key="3">
    <source>
        <dbReference type="ARBA" id="ARBA00020379"/>
    </source>
</evidence>
<dbReference type="OrthoDB" id="6780543at2759"/>
<evidence type="ECO:0000256" key="4">
    <source>
        <dbReference type="ARBA" id="ARBA00022517"/>
    </source>
</evidence>
<dbReference type="PANTHER" id="PTHR10894">
    <property type="entry name" value="NUCLEOLAR PROTEIN 5 NUCLEOLAR PROTEIN NOP5 NOP58"/>
    <property type="match status" value="1"/>
</dbReference>
<dbReference type="InterPro" id="IPR012974">
    <property type="entry name" value="NOP58/56_N"/>
</dbReference>
<comment type="caution">
    <text evidence="10">The sequence shown here is derived from an EMBL/GenBank/DDBJ whole genome shotgun (WGS) entry which is preliminary data.</text>
</comment>
<name>A0A8S1IXC3_9CHLO</name>
<dbReference type="InterPro" id="IPR045056">
    <property type="entry name" value="Nop56/Nop58"/>
</dbReference>
<dbReference type="Proteomes" id="UP000708148">
    <property type="component" value="Unassembled WGS sequence"/>
</dbReference>
<sequence>MLLLVETAAGFALFKVLKEKKLKEAADLWKDFETLEKAQKVVQLKSFQKFVSTTEALAAATAIVDSKLGKGLKKFLKKKAGPDEQLLIVDTKLGNVIKEKLGIPCLYSQSVLELTRGVRNQLEGLISGLSSSNLQLGLSHSLSRYKLKFSPDKVDTMIVQAIGLLDDLDKELNTYAMRVREWYGWHYPEMGKIVTDNIQYAKLVKQMRVRENASLLDMSDIVDEETEQAVKHSAQISMGTEISEEDMNNISALCDQVIDLSDYRGQLFDYLKNRMSAIAPNLTALVGELVGARLIAHAGSLMNLAKHPGSTIQILGAEKALFRALKTKSQTPKYGLIFHASLIGQSAPKIKGKISRLLACKSALAVRFDALGDAPDASFGVHSRQQVEARLQQLEARMLKKLGVQAKVQQGVAKHDPLRQPGAGGIAVKAQTYDGAADVAMVKKEEDDLETGTNKKKRKHDKSTTKLGSPDAGIDEGKKKKKKNKKKEEEEEAEDDNEPEAEETPQTKKKDKKKRKVSEASGVEASEAGTGEKSKKKKKQKKGEA</sequence>
<feature type="compositionally biased region" description="Acidic residues" evidence="8">
    <location>
        <begin position="489"/>
        <end position="503"/>
    </location>
</feature>
<dbReference type="SUPFAM" id="SSF89124">
    <property type="entry name" value="Nop domain"/>
    <property type="match status" value="1"/>
</dbReference>
<evidence type="ECO:0000313" key="10">
    <source>
        <dbReference type="EMBL" id="CAD7699762.1"/>
    </source>
</evidence>
<evidence type="ECO:0000259" key="9">
    <source>
        <dbReference type="PROSITE" id="PS51358"/>
    </source>
</evidence>
<keyword evidence="11" id="KW-1185">Reference proteome</keyword>
<dbReference type="InterPro" id="IPR002687">
    <property type="entry name" value="Nop_dom"/>
</dbReference>